<dbReference type="Proteomes" id="UP000467636">
    <property type="component" value="Chromosome"/>
</dbReference>
<dbReference type="InterPro" id="IPR036271">
    <property type="entry name" value="Tet_transcr_reg_TetR-rel_C_sf"/>
</dbReference>
<evidence type="ECO:0000313" key="7">
    <source>
        <dbReference type="EMBL" id="BBX24332.1"/>
    </source>
</evidence>
<dbReference type="PROSITE" id="PS50977">
    <property type="entry name" value="HTH_TETR_2"/>
    <property type="match status" value="1"/>
</dbReference>
<feature type="domain" description="HTH tetR-type" evidence="6">
    <location>
        <begin position="24"/>
        <end position="84"/>
    </location>
</feature>
<evidence type="ECO:0000256" key="2">
    <source>
        <dbReference type="ARBA" id="ARBA00023125"/>
    </source>
</evidence>
<dbReference type="InterPro" id="IPR001647">
    <property type="entry name" value="HTH_TetR"/>
</dbReference>
<keyword evidence="8" id="KW-1185">Reference proteome</keyword>
<evidence type="ECO:0000256" key="1">
    <source>
        <dbReference type="ARBA" id="ARBA00023015"/>
    </source>
</evidence>
<keyword evidence="2 4" id="KW-0238">DNA-binding</keyword>
<dbReference type="AlphaFoldDB" id="A0AAD1HZ68"/>
<dbReference type="GO" id="GO:0003700">
    <property type="term" value="F:DNA-binding transcription factor activity"/>
    <property type="evidence" value="ECO:0007669"/>
    <property type="project" value="TreeGrafter"/>
</dbReference>
<sequence>MSPEPDGGAGDRRPFIRPTGTRSDRIHQAILDATAELLDEGGFAAATVDAIAARSGASKATIYKHWPSRTAVAAEAFGAMMAQDLPLPDTGSAVGDLTEQVVRVSAFYASTRGQVFAQLLAACVDDAAGAAYFREYFLDGRRAAITELWRRGITRGDIDADVAVDDVIDLLFGPLIFRRMTGHCPLTEEHARRLAAAALRGVLPTNSAQPSGSDRSANRRASLR</sequence>
<keyword evidence="3" id="KW-0804">Transcription</keyword>
<feature type="region of interest" description="Disordered" evidence="5">
    <location>
        <begin position="1"/>
        <end position="21"/>
    </location>
</feature>
<dbReference type="Gene3D" id="1.10.357.10">
    <property type="entry name" value="Tetracycline Repressor, domain 2"/>
    <property type="match status" value="1"/>
</dbReference>
<evidence type="ECO:0000256" key="5">
    <source>
        <dbReference type="SAM" id="MobiDB-lite"/>
    </source>
</evidence>
<dbReference type="Gene3D" id="1.10.10.60">
    <property type="entry name" value="Homeodomain-like"/>
    <property type="match status" value="1"/>
</dbReference>
<dbReference type="PANTHER" id="PTHR30055">
    <property type="entry name" value="HTH-TYPE TRANSCRIPTIONAL REGULATOR RUTR"/>
    <property type="match status" value="1"/>
</dbReference>
<feature type="region of interest" description="Disordered" evidence="5">
    <location>
        <begin position="205"/>
        <end position="224"/>
    </location>
</feature>
<dbReference type="InterPro" id="IPR009057">
    <property type="entry name" value="Homeodomain-like_sf"/>
</dbReference>
<dbReference type="GO" id="GO:0000976">
    <property type="term" value="F:transcription cis-regulatory region binding"/>
    <property type="evidence" value="ECO:0007669"/>
    <property type="project" value="TreeGrafter"/>
</dbReference>
<dbReference type="Pfam" id="PF00440">
    <property type="entry name" value="TetR_N"/>
    <property type="match status" value="1"/>
</dbReference>
<dbReference type="SUPFAM" id="SSF46689">
    <property type="entry name" value="Homeodomain-like"/>
    <property type="match status" value="1"/>
</dbReference>
<dbReference type="EMBL" id="AP022564">
    <property type="protein sequence ID" value="BBX24332.1"/>
    <property type="molecule type" value="Genomic_DNA"/>
</dbReference>
<dbReference type="InterPro" id="IPR050109">
    <property type="entry name" value="HTH-type_TetR-like_transc_reg"/>
</dbReference>
<evidence type="ECO:0000259" key="6">
    <source>
        <dbReference type="PROSITE" id="PS50977"/>
    </source>
</evidence>
<dbReference type="Pfam" id="PF16859">
    <property type="entry name" value="TetR_C_11"/>
    <property type="match status" value="1"/>
</dbReference>
<name>A0AAD1HZ68_9MYCO</name>
<dbReference type="PANTHER" id="PTHR30055:SF148">
    <property type="entry name" value="TETR-FAMILY TRANSCRIPTIONAL REGULATOR"/>
    <property type="match status" value="1"/>
</dbReference>
<gene>
    <name evidence="7" type="ORF">MTER_37430</name>
</gene>
<proteinExistence type="predicted"/>
<dbReference type="InterPro" id="IPR011075">
    <property type="entry name" value="TetR_C"/>
</dbReference>
<dbReference type="SUPFAM" id="SSF48498">
    <property type="entry name" value="Tetracyclin repressor-like, C-terminal domain"/>
    <property type="match status" value="1"/>
</dbReference>
<dbReference type="PRINTS" id="PR00455">
    <property type="entry name" value="HTHTETR"/>
</dbReference>
<organism evidence="7 8">
    <name type="scientific">Mycolicibacter terrae</name>
    <dbReference type="NCBI Taxonomy" id="1788"/>
    <lineage>
        <taxon>Bacteria</taxon>
        <taxon>Bacillati</taxon>
        <taxon>Actinomycetota</taxon>
        <taxon>Actinomycetes</taxon>
        <taxon>Mycobacteriales</taxon>
        <taxon>Mycobacteriaceae</taxon>
        <taxon>Mycolicibacter</taxon>
    </lineage>
</organism>
<evidence type="ECO:0000313" key="8">
    <source>
        <dbReference type="Proteomes" id="UP000467636"/>
    </source>
</evidence>
<accession>A0AAD1HZ68</accession>
<protein>
    <recommendedName>
        <fullName evidence="6">HTH tetR-type domain-containing protein</fullName>
    </recommendedName>
</protein>
<feature type="DNA-binding region" description="H-T-H motif" evidence="4">
    <location>
        <begin position="47"/>
        <end position="66"/>
    </location>
</feature>
<evidence type="ECO:0000256" key="4">
    <source>
        <dbReference type="PROSITE-ProRule" id="PRU00335"/>
    </source>
</evidence>
<evidence type="ECO:0000256" key="3">
    <source>
        <dbReference type="ARBA" id="ARBA00023163"/>
    </source>
</evidence>
<keyword evidence="1" id="KW-0805">Transcription regulation</keyword>
<reference evidence="7 8" key="1">
    <citation type="journal article" date="2019" name="Emerg. Microbes Infect.">
        <title>Comprehensive subspecies identification of 175 nontuberculous mycobacteria species based on 7547 genomic profiles.</title>
        <authorList>
            <person name="Matsumoto Y."/>
            <person name="Kinjo T."/>
            <person name="Motooka D."/>
            <person name="Nabeya D."/>
            <person name="Jung N."/>
            <person name="Uechi K."/>
            <person name="Horii T."/>
            <person name="Iida T."/>
            <person name="Fujita J."/>
            <person name="Nakamura S."/>
        </authorList>
    </citation>
    <scope>NUCLEOTIDE SEQUENCE [LARGE SCALE GENOMIC DNA]</scope>
    <source>
        <strain evidence="7 8">JCM 12143</strain>
    </source>
</reference>
<dbReference type="RefSeq" id="WP_085260693.1">
    <property type="nucleotide sequence ID" value="NZ_AP022564.1"/>
</dbReference>
<feature type="compositionally biased region" description="Polar residues" evidence="5">
    <location>
        <begin position="205"/>
        <end position="215"/>
    </location>
</feature>